<dbReference type="GeneID" id="20085595"/>
<dbReference type="VEuPathDB" id="FungiDB:H310_08545"/>
<dbReference type="PANTHER" id="PTHR47703">
    <property type="entry name" value="D-AMINOACID AMINOTRANSFERASE-LIKE PLP-DEPENDENT ENZYMES SUPERFAMILY PROTEIN"/>
    <property type="match status" value="1"/>
</dbReference>
<dbReference type="OrthoDB" id="59470at2759"/>
<evidence type="ECO:0000313" key="1">
    <source>
        <dbReference type="EMBL" id="ETV99136.1"/>
    </source>
</evidence>
<dbReference type="InterPro" id="IPR043132">
    <property type="entry name" value="BCAT-like_C"/>
</dbReference>
<dbReference type="Gene3D" id="3.20.10.10">
    <property type="entry name" value="D-amino Acid Aminotransferase, subunit A, domain 2"/>
    <property type="match status" value="1"/>
</dbReference>
<dbReference type="InterPro" id="IPR036038">
    <property type="entry name" value="Aminotransferase-like"/>
</dbReference>
<reference evidence="1" key="1">
    <citation type="submission" date="2013-12" db="EMBL/GenBank/DDBJ databases">
        <title>The Genome Sequence of Aphanomyces invadans NJM9701.</title>
        <authorList>
            <consortium name="The Broad Institute Genomics Platform"/>
            <person name="Russ C."/>
            <person name="Tyler B."/>
            <person name="van West P."/>
            <person name="Dieguez-Uribeondo J."/>
            <person name="Young S.K."/>
            <person name="Zeng Q."/>
            <person name="Gargeya S."/>
            <person name="Fitzgerald M."/>
            <person name="Abouelleil A."/>
            <person name="Alvarado L."/>
            <person name="Chapman S.B."/>
            <person name="Gainer-Dewar J."/>
            <person name="Goldberg J."/>
            <person name="Griggs A."/>
            <person name="Gujja S."/>
            <person name="Hansen M."/>
            <person name="Howarth C."/>
            <person name="Imamovic A."/>
            <person name="Ireland A."/>
            <person name="Larimer J."/>
            <person name="McCowan C."/>
            <person name="Murphy C."/>
            <person name="Pearson M."/>
            <person name="Poon T.W."/>
            <person name="Priest M."/>
            <person name="Roberts A."/>
            <person name="Saif S."/>
            <person name="Shea T."/>
            <person name="Sykes S."/>
            <person name="Wortman J."/>
            <person name="Nusbaum C."/>
            <person name="Birren B."/>
        </authorList>
    </citation>
    <scope>NUCLEOTIDE SEQUENCE [LARGE SCALE GENOMIC DNA]</scope>
    <source>
        <strain evidence="1">NJM9701</strain>
    </source>
</reference>
<dbReference type="GO" id="GO:0003824">
    <property type="term" value="F:catalytic activity"/>
    <property type="evidence" value="ECO:0007669"/>
    <property type="project" value="InterPro"/>
</dbReference>
<dbReference type="RefSeq" id="XP_008872564.1">
    <property type="nucleotide sequence ID" value="XM_008874342.1"/>
</dbReference>
<dbReference type="Pfam" id="PF01063">
    <property type="entry name" value="Aminotran_4"/>
    <property type="match status" value="1"/>
</dbReference>
<proteinExistence type="predicted"/>
<gene>
    <name evidence="1" type="ORF">H310_08545</name>
</gene>
<name>A0A024TZQ9_9STRA</name>
<dbReference type="eggNOG" id="ENOG502QREQ">
    <property type="taxonomic scope" value="Eukaryota"/>
</dbReference>
<dbReference type="PANTHER" id="PTHR47703:SF2">
    <property type="entry name" value="D-AMINOACID AMINOTRANSFERASE-LIKE PLP-DEPENDENT ENZYMES SUPERFAMILY PROTEIN"/>
    <property type="match status" value="1"/>
</dbReference>
<dbReference type="SUPFAM" id="SSF56752">
    <property type="entry name" value="D-aminoacid aminotransferase-like PLP-dependent enzymes"/>
    <property type="match status" value="1"/>
</dbReference>
<sequence>MRRALVAAAKNGVAFPYEKDSSALVLSCPQGVYSAARTVHSTFVFALDSHLKRLVQPTKAIVKDATDDELARRIAPRVLATLRAAMVDLKSHHTLPDDQEFKLTMIMQPYPTATNMTEVVEGQGDILCHVGLLCPKESSNVKVEVAGQPRNNPLVKDLQWAKDRQALYEAMTPGTEEIILMDPKTRRLFEGSQTNFFVVQNNAVVTAEEGILKGTMRDLVLESCATLSIPVELRSPSLDEIDEWSGAFITSTSRVIMPIQTFVYHVPAEGGGSARREKTLSSCSIVHALYQHMFKTVQSHATKVFD</sequence>
<protein>
    <submittedName>
        <fullName evidence="1">Uncharacterized protein</fullName>
    </submittedName>
</protein>
<dbReference type="EMBL" id="KI913968">
    <property type="protein sequence ID" value="ETV99136.1"/>
    <property type="molecule type" value="Genomic_DNA"/>
</dbReference>
<organism evidence="1">
    <name type="scientific">Aphanomyces invadans</name>
    <dbReference type="NCBI Taxonomy" id="157072"/>
    <lineage>
        <taxon>Eukaryota</taxon>
        <taxon>Sar</taxon>
        <taxon>Stramenopiles</taxon>
        <taxon>Oomycota</taxon>
        <taxon>Saprolegniomycetes</taxon>
        <taxon>Saprolegniales</taxon>
        <taxon>Verrucalvaceae</taxon>
        <taxon>Aphanomyces</taxon>
    </lineage>
</organism>
<accession>A0A024TZQ9</accession>
<dbReference type="InterPro" id="IPR001544">
    <property type="entry name" value="Aminotrans_IV"/>
</dbReference>
<dbReference type="AlphaFoldDB" id="A0A024TZQ9"/>